<dbReference type="Gene3D" id="1.25.40.390">
    <property type="match status" value="1"/>
</dbReference>
<protein>
    <submittedName>
        <fullName evidence="1">Starch-binding associating with outer membrane</fullName>
    </submittedName>
</protein>
<organism evidence="1">
    <name type="scientific">mine drainage metagenome</name>
    <dbReference type="NCBI Taxonomy" id="410659"/>
    <lineage>
        <taxon>unclassified sequences</taxon>
        <taxon>metagenomes</taxon>
        <taxon>ecological metagenomes</taxon>
    </lineage>
</organism>
<dbReference type="Pfam" id="PF12771">
    <property type="entry name" value="SusD-like_2"/>
    <property type="match status" value="1"/>
</dbReference>
<comment type="caution">
    <text evidence="1">The sequence shown here is derived from an EMBL/GenBank/DDBJ whole genome shotgun (WGS) entry which is preliminary data.</text>
</comment>
<dbReference type="PROSITE" id="PS51257">
    <property type="entry name" value="PROKAR_LIPOPROTEIN"/>
    <property type="match status" value="1"/>
</dbReference>
<gene>
    <name evidence="1" type="ORF">GALL_273420</name>
</gene>
<evidence type="ECO:0000313" key="1">
    <source>
        <dbReference type="EMBL" id="OIQ90733.1"/>
    </source>
</evidence>
<dbReference type="AlphaFoldDB" id="A0A1J5RRQ0"/>
<sequence length="509" mass="57113">MKNLRYIFIAVFILTIAGSCTKFTELNTDPNAPTKVTSEMLATQILKDAFRFWNPNPTDFSTGNLWCKHTAILQTNPNPYQYYYSYWPYGGFGSYKKLTDLKRMVEFATGTPYESSFKGLALFMKATYGFQNTLDMGDVPYSEAGQAENGITQPKYDKQADVFAEILADLKTAETDFAAGINFGGDIMYNGDVTKWRKLCNAMQLKVIQTMSKKVTADQKARFAAIVSANNLMTGNADNFQLTYSTNSNSTHPFWSGENMRIYVGVSKLVVDALRNLNDRRLFYFAEPAAYLITGGKTESDFTAYEGAPTELSADQLALNNQAGKYSLVNKRYVAVQAGDPMIKFSYAEQCFIIAEAIEEGWVTGNAQTYYESGVKAMLSYFMTLPSASTGTHGMAITQTYIDNYFTGAAAYATGGTKTDREQQIWTQRWLIDFFQGNGLNYPQFLRTGYPNFPLNPATSMNPDDPTVFPKRWKYPTDEQVSNPVNYTKAIADQFAGYDGINKIPWYLQ</sequence>
<proteinExistence type="predicted"/>
<name>A0A1J5RRQ0_9ZZZZ</name>
<dbReference type="InterPro" id="IPR011990">
    <property type="entry name" value="TPR-like_helical_dom_sf"/>
</dbReference>
<dbReference type="InterPro" id="IPR041662">
    <property type="entry name" value="SusD-like_2"/>
</dbReference>
<dbReference type="EMBL" id="MLJW01000281">
    <property type="protein sequence ID" value="OIQ90733.1"/>
    <property type="molecule type" value="Genomic_DNA"/>
</dbReference>
<accession>A0A1J5RRQ0</accession>
<dbReference type="SUPFAM" id="SSF48452">
    <property type="entry name" value="TPR-like"/>
    <property type="match status" value="1"/>
</dbReference>
<reference evidence="1" key="1">
    <citation type="submission" date="2016-10" db="EMBL/GenBank/DDBJ databases">
        <title>Sequence of Gallionella enrichment culture.</title>
        <authorList>
            <person name="Poehlein A."/>
            <person name="Muehling M."/>
            <person name="Daniel R."/>
        </authorList>
    </citation>
    <scope>NUCLEOTIDE SEQUENCE</scope>
</reference>